<dbReference type="OrthoDB" id="5867008at2759"/>
<dbReference type="Proteomes" id="UP000230423">
    <property type="component" value="Unassembled WGS sequence"/>
</dbReference>
<gene>
    <name evidence="1" type="ORF">TELCIR_02321</name>
</gene>
<dbReference type="PANTHER" id="PTHR33995">
    <property type="entry name" value="PROTEIN CBG18546"/>
    <property type="match status" value="1"/>
</dbReference>
<dbReference type="InterPro" id="IPR029034">
    <property type="entry name" value="Cystine-knot_cytokine"/>
</dbReference>
<accession>A0A2G9UZJ4</accession>
<organism evidence="1 2">
    <name type="scientific">Teladorsagia circumcincta</name>
    <name type="common">Brown stomach worm</name>
    <name type="synonym">Ostertagia circumcincta</name>
    <dbReference type="NCBI Taxonomy" id="45464"/>
    <lineage>
        <taxon>Eukaryota</taxon>
        <taxon>Metazoa</taxon>
        <taxon>Ecdysozoa</taxon>
        <taxon>Nematoda</taxon>
        <taxon>Chromadorea</taxon>
        <taxon>Rhabditida</taxon>
        <taxon>Rhabditina</taxon>
        <taxon>Rhabditomorpha</taxon>
        <taxon>Strongyloidea</taxon>
        <taxon>Trichostrongylidae</taxon>
        <taxon>Teladorsagia</taxon>
    </lineage>
</organism>
<protein>
    <submittedName>
        <fullName evidence="1">Uncharacterized protein</fullName>
    </submittedName>
</protein>
<sequence length="104" mass="11118">MKGMTPDSSGTVSLCSSCWMWRRLPDNYAPQYINELVCDTTDSSCLSGYATCGVGHRAVEVVRNDSGVVTTVALSAGSYCECRAAYSSKMTGQQRTTGQESNGL</sequence>
<keyword evidence="2" id="KW-1185">Reference proteome</keyword>
<dbReference type="EMBL" id="KZ345121">
    <property type="protein sequence ID" value="PIO75633.1"/>
    <property type="molecule type" value="Genomic_DNA"/>
</dbReference>
<proteinExistence type="predicted"/>
<dbReference type="AlphaFoldDB" id="A0A2G9UZJ4"/>
<dbReference type="SUPFAM" id="SSF57501">
    <property type="entry name" value="Cystine-knot cytokines"/>
    <property type="match status" value="1"/>
</dbReference>
<reference evidence="1 2" key="1">
    <citation type="submission" date="2015-09" db="EMBL/GenBank/DDBJ databases">
        <title>Draft genome of the parasitic nematode Teladorsagia circumcincta isolate WARC Sus (inbred).</title>
        <authorList>
            <person name="Mitreva M."/>
        </authorList>
    </citation>
    <scope>NUCLEOTIDE SEQUENCE [LARGE SCALE GENOMIC DNA]</scope>
    <source>
        <strain evidence="1 2">S</strain>
    </source>
</reference>
<name>A0A2G9UZJ4_TELCI</name>
<dbReference type="PANTHER" id="PTHR33995:SF4">
    <property type="entry name" value="PROTEIN CBG09882"/>
    <property type="match status" value="1"/>
</dbReference>
<evidence type="ECO:0000313" key="1">
    <source>
        <dbReference type="EMBL" id="PIO75633.1"/>
    </source>
</evidence>
<evidence type="ECO:0000313" key="2">
    <source>
        <dbReference type="Proteomes" id="UP000230423"/>
    </source>
</evidence>